<dbReference type="GO" id="GO:0016853">
    <property type="term" value="F:isomerase activity"/>
    <property type="evidence" value="ECO:0007669"/>
    <property type="project" value="UniProtKB-KW"/>
</dbReference>
<dbReference type="SUPFAM" id="SSF109854">
    <property type="entry name" value="DinB/YfiT-like putative metalloenzymes"/>
    <property type="match status" value="1"/>
</dbReference>
<protein>
    <submittedName>
        <fullName evidence="2">Mycothiol maleylpyruvate isomerase N-terminal domain-containing protein</fullName>
    </submittedName>
</protein>
<organism evidence="2 3">
    <name type="scientific">Pseudonocardia oroxyli</name>
    <dbReference type="NCBI Taxonomy" id="366584"/>
    <lineage>
        <taxon>Bacteria</taxon>
        <taxon>Bacillati</taxon>
        <taxon>Actinomycetota</taxon>
        <taxon>Actinomycetes</taxon>
        <taxon>Pseudonocardiales</taxon>
        <taxon>Pseudonocardiaceae</taxon>
        <taxon>Pseudonocardia</taxon>
    </lineage>
</organism>
<reference evidence="2 3" key="1">
    <citation type="submission" date="2016-10" db="EMBL/GenBank/DDBJ databases">
        <authorList>
            <person name="de Groot N.N."/>
        </authorList>
    </citation>
    <scope>NUCLEOTIDE SEQUENCE [LARGE SCALE GENOMIC DNA]</scope>
    <source>
        <strain evidence="2 3">CGMCC 4.3143</strain>
    </source>
</reference>
<keyword evidence="2" id="KW-0413">Isomerase</keyword>
<accession>A0A1G7DE19</accession>
<dbReference type="STRING" id="366584.SAMN05216377_1014"/>
<evidence type="ECO:0000313" key="3">
    <source>
        <dbReference type="Proteomes" id="UP000198967"/>
    </source>
</evidence>
<dbReference type="Pfam" id="PF11716">
    <property type="entry name" value="MDMPI_N"/>
    <property type="match status" value="1"/>
</dbReference>
<dbReference type="Proteomes" id="UP000198967">
    <property type="component" value="Unassembled WGS sequence"/>
</dbReference>
<dbReference type="InterPro" id="IPR034660">
    <property type="entry name" value="DinB/YfiT-like"/>
</dbReference>
<dbReference type="AlphaFoldDB" id="A0A1G7DE19"/>
<dbReference type="InterPro" id="IPR024344">
    <property type="entry name" value="MDMPI_metal-binding"/>
</dbReference>
<keyword evidence="2" id="KW-0670">Pyruvate</keyword>
<proteinExistence type="predicted"/>
<dbReference type="EMBL" id="FNBE01000001">
    <property type="protein sequence ID" value="SDE49787.1"/>
    <property type="molecule type" value="Genomic_DNA"/>
</dbReference>
<dbReference type="GO" id="GO:0046872">
    <property type="term" value="F:metal ion binding"/>
    <property type="evidence" value="ECO:0007669"/>
    <property type="project" value="InterPro"/>
</dbReference>
<gene>
    <name evidence="2" type="ORF">SAMN05216377_1014</name>
</gene>
<feature type="domain" description="Mycothiol-dependent maleylpyruvate isomerase metal-binding" evidence="1">
    <location>
        <begin position="7"/>
        <end position="119"/>
    </location>
</feature>
<dbReference type="RefSeq" id="WP_093074593.1">
    <property type="nucleotide sequence ID" value="NZ_FNBE01000001.1"/>
</dbReference>
<keyword evidence="3" id="KW-1185">Reference proteome</keyword>
<name>A0A1G7DE19_PSEOR</name>
<sequence>MPVTALATARSALGAIPVGPADLDRPIPCAEFDVRGLPTHVVGWHHVFAACLAGTAAPGDPTHVLLDPVADLRVSSRLLLDALDTAPDEAELPYRGRTPVPLLVTELVAETVLHGWDLATALAAPFAPFAVDGPVLAEAERGPALLRGEVFAAEAFHPAAGTGVGAGGLPGLVARSGRDPGWRPS</sequence>
<evidence type="ECO:0000313" key="2">
    <source>
        <dbReference type="EMBL" id="SDE49787.1"/>
    </source>
</evidence>
<evidence type="ECO:0000259" key="1">
    <source>
        <dbReference type="Pfam" id="PF11716"/>
    </source>
</evidence>